<comment type="caution">
    <text evidence="1">The sequence shown here is derived from an EMBL/GenBank/DDBJ whole genome shotgun (WGS) entry which is preliminary data.</text>
</comment>
<evidence type="ECO:0000313" key="1">
    <source>
        <dbReference type="EMBL" id="KAL3579381.1"/>
    </source>
</evidence>
<name>A0ACC4BN13_POPAL</name>
<dbReference type="EMBL" id="RCHU02000010">
    <property type="protein sequence ID" value="KAL3579381.1"/>
    <property type="molecule type" value="Genomic_DNA"/>
</dbReference>
<protein>
    <submittedName>
        <fullName evidence="1">Uncharacterized protein</fullName>
    </submittedName>
</protein>
<dbReference type="Proteomes" id="UP000309997">
    <property type="component" value="Unassembled WGS sequence"/>
</dbReference>
<proteinExistence type="predicted"/>
<organism evidence="1 2">
    <name type="scientific">Populus alba</name>
    <name type="common">White poplar</name>
    <dbReference type="NCBI Taxonomy" id="43335"/>
    <lineage>
        <taxon>Eukaryota</taxon>
        <taxon>Viridiplantae</taxon>
        <taxon>Streptophyta</taxon>
        <taxon>Embryophyta</taxon>
        <taxon>Tracheophyta</taxon>
        <taxon>Spermatophyta</taxon>
        <taxon>Magnoliopsida</taxon>
        <taxon>eudicotyledons</taxon>
        <taxon>Gunneridae</taxon>
        <taxon>Pentapetalae</taxon>
        <taxon>rosids</taxon>
        <taxon>fabids</taxon>
        <taxon>Malpighiales</taxon>
        <taxon>Salicaceae</taxon>
        <taxon>Saliceae</taxon>
        <taxon>Populus</taxon>
    </lineage>
</organism>
<accession>A0ACC4BN13</accession>
<evidence type="ECO:0000313" key="2">
    <source>
        <dbReference type="Proteomes" id="UP000309997"/>
    </source>
</evidence>
<sequence>MGRVRLSPPAEENGNVAVVVMTIRLVVEIRRRIARFFEDAADFSDRDSDDSDLNFDIEGKPEMVKAKQRLMVIGQVLGAGEVALVARLIQTQGALEVEAIEEASEVEMVRTEEVMEVEANLTGVDLEVEVVQTEEALEVEGTEVALVVEAEEGEIKMVVGVTTVLLKIVPLAGRMGQTIAVEDGKIMVVEAVGTKEVTIRANIIAGIHSGGGTSNRAGGDGWGNKGAGSGDAGATGGDAKTWNPSSASVGGQSSCWSQSTEAKGANASGEQTDPWGKASSSS</sequence>
<gene>
    <name evidence="1" type="ORF">D5086_020885</name>
</gene>
<keyword evidence="2" id="KW-1185">Reference proteome</keyword>
<reference evidence="1 2" key="1">
    <citation type="journal article" date="2024" name="Plant Biotechnol. J.">
        <title>Genome and CRISPR/Cas9 system of a widespread forest tree (Populus alba) in the world.</title>
        <authorList>
            <person name="Liu Y.J."/>
            <person name="Jiang P.F."/>
            <person name="Han X.M."/>
            <person name="Li X.Y."/>
            <person name="Wang H.M."/>
            <person name="Wang Y.J."/>
            <person name="Wang X.X."/>
            <person name="Zeng Q.Y."/>
        </authorList>
    </citation>
    <scope>NUCLEOTIDE SEQUENCE [LARGE SCALE GENOMIC DNA]</scope>
    <source>
        <strain evidence="2">cv. PAL-ZL1</strain>
    </source>
</reference>